<evidence type="ECO:0000256" key="1">
    <source>
        <dbReference type="ARBA" id="ARBA00004418"/>
    </source>
</evidence>
<feature type="active site" description="Charge relay system" evidence="9">
    <location>
        <position position="122"/>
    </location>
</feature>
<gene>
    <name evidence="13" type="ORF">FKG95_03930</name>
</gene>
<keyword evidence="7" id="KW-0378">Hydrolase</keyword>
<evidence type="ECO:0000259" key="12">
    <source>
        <dbReference type="PROSITE" id="PS50106"/>
    </source>
</evidence>
<dbReference type="Proteomes" id="UP000315252">
    <property type="component" value="Unassembled WGS sequence"/>
</dbReference>
<keyword evidence="14" id="KW-1185">Reference proteome</keyword>
<dbReference type="InterPro" id="IPR036034">
    <property type="entry name" value="PDZ_sf"/>
</dbReference>
<dbReference type="GO" id="GO:0004252">
    <property type="term" value="F:serine-type endopeptidase activity"/>
    <property type="evidence" value="ECO:0007669"/>
    <property type="project" value="InterPro"/>
</dbReference>
<keyword evidence="3 13" id="KW-0645">Protease</keyword>
<sequence>MLSPSCCKAFVVALALLVGSLQASLSWAQTDSTAAGARVPSSEGEIKLSFAPVVKATAPAVVNIFSKRQVTQQRRPSLFDDPFFKRFFGEQFGGQRKRERMESSLGSGVIVSEDGLIVTNHHVINGATEIKVVLSDRREFPAELILDDERTDLAVLRVDPEGARLPTIPLRDSDDVEVGDLILAIGNPFGVGQTVTSGIVSALARTQVGIGDFSFFIQTDAAINPGNSGGALVTMDGQLLGINTAIYSRSGGSVGIGFAIPANMVRTVIDSAKNGGALVRAWTGITGQTLTSDLAMGFGLDRAGGVVVSQLYGGGPADRAGLKPGDVILAVDGVEIQDYESLRFRVATRGLGEQVPIEVWRGRQNLALNLPIEAAPESPPREVVRLRGQHPLAGAQVANLSPALAEELDLPGAWAGVIITKIARGSTAQRIRMRPGDVLLGVNDRSIAEVADIDGALASSQSRWRIRFSRGGKVRSIDIGR</sequence>
<protein>
    <submittedName>
        <fullName evidence="13">DegQ family serine endoprotease</fullName>
    </submittedName>
</protein>
<dbReference type="SMART" id="SM00228">
    <property type="entry name" value="PDZ"/>
    <property type="match status" value="2"/>
</dbReference>
<evidence type="ECO:0000256" key="8">
    <source>
        <dbReference type="ARBA" id="ARBA00022825"/>
    </source>
</evidence>
<dbReference type="Gene3D" id="2.40.10.120">
    <property type="match status" value="1"/>
</dbReference>
<feature type="active site" description="Charge relay system" evidence="9">
    <location>
        <position position="228"/>
    </location>
</feature>
<dbReference type="PRINTS" id="PR00834">
    <property type="entry name" value="PROTEASES2C"/>
</dbReference>
<keyword evidence="5" id="KW-0677">Repeat</keyword>
<dbReference type="GO" id="GO:0006508">
    <property type="term" value="P:proteolysis"/>
    <property type="evidence" value="ECO:0007669"/>
    <property type="project" value="UniProtKB-KW"/>
</dbReference>
<dbReference type="InterPro" id="IPR011782">
    <property type="entry name" value="Pept_S1C_Do"/>
</dbReference>
<keyword evidence="8" id="KW-0720">Serine protease</keyword>
<evidence type="ECO:0000256" key="10">
    <source>
        <dbReference type="PIRSR" id="PIRSR611782-2"/>
    </source>
</evidence>
<dbReference type="Pfam" id="PF17820">
    <property type="entry name" value="PDZ_6"/>
    <property type="match status" value="1"/>
</dbReference>
<dbReference type="PANTHER" id="PTHR22939">
    <property type="entry name" value="SERINE PROTEASE FAMILY S1C HTRA-RELATED"/>
    <property type="match status" value="1"/>
</dbReference>
<feature type="binding site" evidence="10">
    <location>
        <begin position="226"/>
        <end position="228"/>
    </location>
    <ligand>
        <name>substrate</name>
    </ligand>
</feature>
<proteinExistence type="inferred from homology"/>
<evidence type="ECO:0000256" key="6">
    <source>
        <dbReference type="ARBA" id="ARBA00022764"/>
    </source>
</evidence>
<feature type="domain" description="PDZ" evidence="12">
    <location>
        <begin position="298"/>
        <end position="363"/>
    </location>
</feature>
<evidence type="ECO:0000256" key="11">
    <source>
        <dbReference type="SAM" id="SignalP"/>
    </source>
</evidence>
<dbReference type="InterPro" id="IPR009003">
    <property type="entry name" value="Peptidase_S1_PA"/>
</dbReference>
<dbReference type="NCBIfam" id="TIGR02037">
    <property type="entry name" value="degP_htrA_DO"/>
    <property type="match status" value="1"/>
</dbReference>
<dbReference type="GO" id="GO:0042597">
    <property type="term" value="C:periplasmic space"/>
    <property type="evidence" value="ECO:0007669"/>
    <property type="project" value="UniProtKB-SubCell"/>
</dbReference>
<feature type="signal peptide" evidence="11">
    <location>
        <begin position="1"/>
        <end position="23"/>
    </location>
</feature>
<name>A0A545U3A6_9PROT</name>
<feature type="binding site" evidence="10">
    <location>
        <position position="122"/>
    </location>
    <ligand>
        <name>substrate</name>
    </ligand>
</feature>
<evidence type="ECO:0000256" key="9">
    <source>
        <dbReference type="PIRSR" id="PIRSR611782-1"/>
    </source>
</evidence>
<dbReference type="OrthoDB" id="9758917at2"/>
<dbReference type="InterPro" id="IPR001940">
    <property type="entry name" value="Peptidase_S1C"/>
</dbReference>
<feature type="domain" description="PDZ" evidence="12">
    <location>
        <begin position="382"/>
        <end position="447"/>
    </location>
</feature>
<dbReference type="PROSITE" id="PS50106">
    <property type="entry name" value="PDZ"/>
    <property type="match status" value="2"/>
</dbReference>
<evidence type="ECO:0000256" key="4">
    <source>
        <dbReference type="ARBA" id="ARBA00022729"/>
    </source>
</evidence>
<dbReference type="Pfam" id="PF13365">
    <property type="entry name" value="Trypsin_2"/>
    <property type="match status" value="1"/>
</dbReference>
<evidence type="ECO:0000256" key="3">
    <source>
        <dbReference type="ARBA" id="ARBA00022670"/>
    </source>
</evidence>
<dbReference type="SUPFAM" id="SSF50156">
    <property type="entry name" value="PDZ domain-like"/>
    <property type="match status" value="2"/>
</dbReference>
<accession>A0A545U3A6</accession>
<dbReference type="PANTHER" id="PTHR22939:SF129">
    <property type="entry name" value="SERINE PROTEASE HTRA2, MITOCHONDRIAL"/>
    <property type="match status" value="1"/>
</dbReference>
<dbReference type="AlphaFoldDB" id="A0A545U3A6"/>
<evidence type="ECO:0000313" key="14">
    <source>
        <dbReference type="Proteomes" id="UP000315252"/>
    </source>
</evidence>
<dbReference type="Gene3D" id="2.30.42.10">
    <property type="match status" value="2"/>
</dbReference>
<dbReference type="InterPro" id="IPR041489">
    <property type="entry name" value="PDZ_6"/>
</dbReference>
<keyword evidence="4 11" id="KW-0732">Signal</keyword>
<evidence type="ECO:0000256" key="7">
    <source>
        <dbReference type="ARBA" id="ARBA00022801"/>
    </source>
</evidence>
<organism evidence="13 14">
    <name type="scientific">Denitrobaculum tricleocarpae</name>
    <dbReference type="NCBI Taxonomy" id="2591009"/>
    <lineage>
        <taxon>Bacteria</taxon>
        <taxon>Pseudomonadati</taxon>
        <taxon>Pseudomonadota</taxon>
        <taxon>Alphaproteobacteria</taxon>
        <taxon>Rhodospirillales</taxon>
        <taxon>Rhodospirillaceae</taxon>
        <taxon>Denitrobaculum</taxon>
    </lineage>
</organism>
<feature type="binding site" evidence="10">
    <location>
        <position position="152"/>
    </location>
    <ligand>
        <name>substrate</name>
    </ligand>
</feature>
<comment type="subcellular location">
    <subcellularLocation>
        <location evidence="1">Periplasm</location>
    </subcellularLocation>
</comment>
<dbReference type="EMBL" id="VHSH01000001">
    <property type="protein sequence ID" value="TQV83965.1"/>
    <property type="molecule type" value="Genomic_DNA"/>
</dbReference>
<feature type="chain" id="PRO_5039077455" evidence="11">
    <location>
        <begin position="24"/>
        <end position="481"/>
    </location>
</feature>
<comment type="similarity">
    <text evidence="2">Belongs to the peptidase S1C family.</text>
</comment>
<comment type="caution">
    <text evidence="13">The sequence shown here is derived from an EMBL/GenBank/DDBJ whole genome shotgun (WGS) entry which is preliminary data.</text>
</comment>
<dbReference type="InterPro" id="IPR001478">
    <property type="entry name" value="PDZ"/>
</dbReference>
<dbReference type="SUPFAM" id="SSF50494">
    <property type="entry name" value="Trypsin-like serine proteases"/>
    <property type="match status" value="1"/>
</dbReference>
<feature type="active site" description="Charge relay system" evidence="9">
    <location>
        <position position="152"/>
    </location>
</feature>
<evidence type="ECO:0000256" key="5">
    <source>
        <dbReference type="ARBA" id="ARBA00022737"/>
    </source>
</evidence>
<keyword evidence="6" id="KW-0574">Periplasm</keyword>
<evidence type="ECO:0000256" key="2">
    <source>
        <dbReference type="ARBA" id="ARBA00010541"/>
    </source>
</evidence>
<evidence type="ECO:0000313" key="13">
    <source>
        <dbReference type="EMBL" id="TQV83965.1"/>
    </source>
</evidence>
<reference evidence="13 14" key="1">
    <citation type="submission" date="2019-06" db="EMBL/GenBank/DDBJ databases">
        <title>Whole genome sequence for Rhodospirillaceae sp. R148.</title>
        <authorList>
            <person name="Wang G."/>
        </authorList>
    </citation>
    <scope>NUCLEOTIDE SEQUENCE [LARGE SCALE GENOMIC DNA]</scope>
    <source>
        <strain evidence="13 14">R148</strain>
    </source>
</reference>